<feature type="domain" description="Tyrosine specific protein phosphatases" evidence="9">
    <location>
        <begin position="1611"/>
        <end position="1668"/>
    </location>
</feature>
<feature type="compositionally biased region" description="Basic and acidic residues" evidence="7">
    <location>
        <begin position="1485"/>
        <end position="1502"/>
    </location>
</feature>
<dbReference type="Proteomes" id="UP000791440">
    <property type="component" value="Unassembled WGS sequence"/>
</dbReference>
<protein>
    <recommendedName>
        <fullName evidence="1">protein-tyrosine-phosphatase</fullName>
        <ecNumber evidence="1">3.1.3.48</ecNumber>
    </recommendedName>
</protein>
<dbReference type="GO" id="GO:0005886">
    <property type="term" value="C:plasma membrane"/>
    <property type="evidence" value="ECO:0007669"/>
    <property type="project" value="TreeGrafter"/>
</dbReference>
<evidence type="ECO:0000256" key="6">
    <source>
        <dbReference type="PIRSR" id="PIRSR608356-51"/>
    </source>
</evidence>
<comment type="caution">
    <text evidence="10">The sequence shown here is derived from an EMBL/GenBank/DDBJ whole genome shotgun (WGS) entry which is preliminary data.</text>
</comment>
<dbReference type="EC" id="3.1.3.48" evidence="1"/>
<dbReference type="EMBL" id="JH668306">
    <property type="protein sequence ID" value="KAG6443901.1"/>
    <property type="molecule type" value="Genomic_DNA"/>
</dbReference>
<dbReference type="PANTHER" id="PTHR46198">
    <property type="entry name" value="PROTEIN-TYROSINE-PHOSPHATASE"/>
    <property type="match status" value="1"/>
</dbReference>
<reference evidence="10" key="1">
    <citation type="journal article" date="2016" name="Insect Biochem. Mol. Biol.">
        <title>Multifaceted biological insights from a draft genome sequence of the tobacco hornworm moth, Manduca sexta.</title>
        <authorList>
            <person name="Kanost M.R."/>
            <person name="Arrese E.L."/>
            <person name="Cao X."/>
            <person name="Chen Y.R."/>
            <person name="Chellapilla S."/>
            <person name="Goldsmith M.R."/>
            <person name="Grosse-Wilde E."/>
            <person name="Heckel D.G."/>
            <person name="Herndon N."/>
            <person name="Jiang H."/>
            <person name="Papanicolaou A."/>
            <person name="Qu J."/>
            <person name="Soulages J.L."/>
            <person name="Vogel H."/>
            <person name="Walters J."/>
            <person name="Waterhouse R.M."/>
            <person name="Ahn S.J."/>
            <person name="Almeida F.C."/>
            <person name="An C."/>
            <person name="Aqrawi P."/>
            <person name="Bretschneider A."/>
            <person name="Bryant W.B."/>
            <person name="Bucks S."/>
            <person name="Chao H."/>
            <person name="Chevignon G."/>
            <person name="Christen J.M."/>
            <person name="Clarke D.F."/>
            <person name="Dittmer N.T."/>
            <person name="Ferguson L.C.F."/>
            <person name="Garavelou S."/>
            <person name="Gordon K.H.J."/>
            <person name="Gunaratna R.T."/>
            <person name="Han Y."/>
            <person name="Hauser F."/>
            <person name="He Y."/>
            <person name="Heidel-Fischer H."/>
            <person name="Hirsh A."/>
            <person name="Hu Y."/>
            <person name="Jiang H."/>
            <person name="Kalra D."/>
            <person name="Klinner C."/>
            <person name="Konig C."/>
            <person name="Kovar C."/>
            <person name="Kroll A.R."/>
            <person name="Kuwar S.S."/>
            <person name="Lee S.L."/>
            <person name="Lehman R."/>
            <person name="Li K."/>
            <person name="Li Z."/>
            <person name="Liang H."/>
            <person name="Lovelace S."/>
            <person name="Lu Z."/>
            <person name="Mansfield J.H."/>
            <person name="McCulloch K.J."/>
            <person name="Mathew T."/>
            <person name="Morton B."/>
            <person name="Muzny D.M."/>
            <person name="Neunemann D."/>
            <person name="Ongeri F."/>
            <person name="Pauchet Y."/>
            <person name="Pu L.L."/>
            <person name="Pyrousis I."/>
            <person name="Rao X.J."/>
            <person name="Redding A."/>
            <person name="Roesel C."/>
            <person name="Sanchez-Gracia A."/>
            <person name="Schaack S."/>
            <person name="Shukla A."/>
            <person name="Tetreau G."/>
            <person name="Wang Y."/>
            <person name="Xiong G.H."/>
            <person name="Traut W."/>
            <person name="Walsh T.K."/>
            <person name="Worley K.C."/>
            <person name="Wu D."/>
            <person name="Wu W."/>
            <person name="Wu Y.Q."/>
            <person name="Zhang X."/>
            <person name="Zou Z."/>
            <person name="Zucker H."/>
            <person name="Briscoe A.D."/>
            <person name="Burmester T."/>
            <person name="Clem R.J."/>
            <person name="Feyereisen R."/>
            <person name="Grimmelikhuijzen C.J.P."/>
            <person name="Hamodrakas S.J."/>
            <person name="Hansson B.S."/>
            <person name="Huguet E."/>
            <person name="Jermiin L.S."/>
            <person name="Lan Q."/>
            <person name="Lehman H.K."/>
            <person name="Lorenzen M."/>
            <person name="Merzendorfer H."/>
            <person name="Michalopoulos I."/>
            <person name="Morton D.B."/>
            <person name="Muthukrishnan S."/>
            <person name="Oakeshott J.G."/>
            <person name="Palmer W."/>
            <person name="Park Y."/>
            <person name="Passarelli A.L."/>
            <person name="Rozas J."/>
            <person name="Schwartz L.M."/>
            <person name="Smith W."/>
            <person name="Southgate A."/>
            <person name="Vilcinskas A."/>
            <person name="Vogt R."/>
            <person name="Wang P."/>
            <person name="Werren J."/>
            <person name="Yu X.Q."/>
            <person name="Zhou J.J."/>
            <person name="Brown S.J."/>
            <person name="Scherer S.E."/>
            <person name="Richards S."/>
            <person name="Blissard G.W."/>
        </authorList>
    </citation>
    <scope>NUCLEOTIDE SEQUENCE</scope>
</reference>
<gene>
    <name evidence="10" type="ORF">O3G_MSEX003072</name>
</gene>
<dbReference type="GO" id="GO:0048666">
    <property type="term" value="P:neuron development"/>
    <property type="evidence" value="ECO:0007669"/>
    <property type="project" value="UniProtKB-ARBA"/>
</dbReference>
<accession>A0A922CF53</accession>
<reference evidence="10" key="2">
    <citation type="submission" date="2020-12" db="EMBL/GenBank/DDBJ databases">
        <authorList>
            <person name="Kanost M."/>
        </authorList>
    </citation>
    <scope>NUCLEOTIDE SEQUENCE</scope>
</reference>
<keyword evidence="2" id="KW-0597">Phosphoprotein</keyword>
<feature type="region of interest" description="Disordered" evidence="7">
    <location>
        <begin position="981"/>
        <end position="1005"/>
    </location>
</feature>
<dbReference type="InterPro" id="IPR003595">
    <property type="entry name" value="Tyr_Pase_cat"/>
</dbReference>
<dbReference type="InterPro" id="IPR008356">
    <property type="entry name" value="Tyr_Pase_KIM-con"/>
</dbReference>
<keyword evidence="4" id="KW-0904">Protein phosphatase</keyword>
<dbReference type="SMART" id="SM00404">
    <property type="entry name" value="PTPc_motif"/>
    <property type="match status" value="1"/>
</dbReference>
<dbReference type="GO" id="GO:0009653">
    <property type="term" value="P:anatomical structure morphogenesis"/>
    <property type="evidence" value="ECO:0007669"/>
    <property type="project" value="UniProtKB-ARBA"/>
</dbReference>
<evidence type="ECO:0000256" key="2">
    <source>
        <dbReference type="ARBA" id="ARBA00022553"/>
    </source>
</evidence>
<feature type="region of interest" description="Disordered" evidence="7">
    <location>
        <begin position="555"/>
        <end position="614"/>
    </location>
</feature>
<dbReference type="GO" id="GO:0005829">
    <property type="term" value="C:cytosol"/>
    <property type="evidence" value="ECO:0007669"/>
    <property type="project" value="TreeGrafter"/>
</dbReference>
<evidence type="ECO:0000256" key="5">
    <source>
        <dbReference type="PIRSR" id="PIRSR608356-50"/>
    </source>
</evidence>
<feature type="domain" description="Tyrosine-protein phosphatase" evidence="8">
    <location>
        <begin position="1305"/>
        <end position="1677"/>
    </location>
</feature>
<keyword evidence="3" id="KW-0378">Hydrolase</keyword>
<feature type="compositionally biased region" description="Polar residues" evidence="7">
    <location>
        <begin position="255"/>
        <end position="264"/>
    </location>
</feature>
<feature type="compositionally biased region" description="Basic and acidic residues" evidence="7">
    <location>
        <begin position="992"/>
        <end position="1005"/>
    </location>
</feature>
<evidence type="ECO:0000256" key="1">
    <source>
        <dbReference type="ARBA" id="ARBA00013064"/>
    </source>
</evidence>
<feature type="compositionally biased region" description="Polar residues" evidence="7">
    <location>
        <begin position="132"/>
        <end position="147"/>
    </location>
</feature>
<evidence type="ECO:0000256" key="4">
    <source>
        <dbReference type="ARBA" id="ARBA00022912"/>
    </source>
</evidence>
<dbReference type="GO" id="GO:0030054">
    <property type="term" value="C:cell junction"/>
    <property type="evidence" value="ECO:0007669"/>
    <property type="project" value="TreeGrafter"/>
</dbReference>
<dbReference type="InterPro" id="IPR000242">
    <property type="entry name" value="PTP_cat"/>
</dbReference>
<dbReference type="InterPro" id="IPR000387">
    <property type="entry name" value="Tyr_Pase_dom"/>
</dbReference>
<dbReference type="PROSITE" id="PS00383">
    <property type="entry name" value="TYR_PHOSPHATASE_1"/>
    <property type="match status" value="1"/>
</dbReference>
<dbReference type="GO" id="GO:0007165">
    <property type="term" value="P:signal transduction"/>
    <property type="evidence" value="ECO:0007669"/>
    <property type="project" value="TreeGrafter"/>
</dbReference>
<evidence type="ECO:0000256" key="3">
    <source>
        <dbReference type="ARBA" id="ARBA00022801"/>
    </source>
</evidence>
<evidence type="ECO:0000256" key="7">
    <source>
        <dbReference type="SAM" id="MobiDB-lite"/>
    </source>
</evidence>
<dbReference type="PANTHER" id="PTHR46198:SF4">
    <property type="entry name" value="PROTEIN-TYROSINE-PHOSPHATASE"/>
    <property type="match status" value="1"/>
</dbReference>
<evidence type="ECO:0000313" key="10">
    <source>
        <dbReference type="EMBL" id="KAG6443901.1"/>
    </source>
</evidence>
<feature type="compositionally biased region" description="Basic and acidic residues" evidence="7">
    <location>
        <begin position="363"/>
        <end position="385"/>
    </location>
</feature>
<organism evidence="10 11">
    <name type="scientific">Manduca sexta</name>
    <name type="common">Tobacco hawkmoth</name>
    <name type="synonym">Tobacco hornworm</name>
    <dbReference type="NCBI Taxonomy" id="7130"/>
    <lineage>
        <taxon>Eukaryota</taxon>
        <taxon>Metazoa</taxon>
        <taxon>Ecdysozoa</taxon>
        <taxon>Arthropoda</taxon>
        <taxon>Hexapoda</taxon>
        <taxon>Insecta</taxon>
        <taxon>Pterygota</taxon>
        <taxon>Neoptera</taxon>
        <taxon>Endopterygota</taxon>
        <taxon>Lepidoptera</taxon>
        <taxon>Glossata</taxon>
        <taxon>Ditrysia</taxon>
        <taxon>Bombycoidea</taxon>
        <taxon>Sphingidae</taxon>
        <taxon>Sphinginae</taxon>
        <taxon>Sphingini</taxon>
        <taxon>Manduca</taxon>
    </lineage>
</organism>
<evidence type="ECO:0000259" key="9">
    <source>
        <dbReference type="PROSITE" id="PS50056"/>
    </source>
</evidence>
<feature type="region of interest" description="Disordered" evidence="7">
    <location>
        <begin position="362"/>
        <end position="399"/>
    </location>
</feature>
<sequence>MHTVKMKEYDMMTEIFLLSVQLCEGGAMWGGAGGWWCGALAAGALLLLVLAQRCRRRKRPRTSIATHTVHIVRDAFPARLPQPPRVTHPSLPFPVTPIPPRRILATLAGAPADDPQHPPPQIVIVQNSTQNTIAQGQNPEPSSSTAQPEFKGIPKLPLPEQWIHKRPLDCKYTATIPRPLAQIVNADLGSDLNQETRAKKFSATRSPSLEKDEKSPFVSSAKADRVFGFDMDIVNKLKEEEMSERRMSKEGEGSQDASPSNLRRFRSVSTRLNMCSVSDGVEVREQQERLEMQNSPRVIECSSAKEKSAAPKFDFSPKMLADTITSPRFFTPPETVSPMFFAEPSPKSVYYDSVRSPKFFPDTPRDIDVPHSPRTLGDHLNRNGIEKPSSPKILSARPSPKVHSYNKENYFTFDPSCPFKEDAKMSPKPRKYGGRNSIEKERFTPPADKDIRKYRRHNSCDTNYKTVEVHVNDNKDTKIDNDVVDCCAKMESLKIDSKIEEKPNELTPSPSNTAQARRQRLKSISLDSDNAKIIEQNLGLPIAKQMKDQMNEAYKNQEVSASCESMERYPKTPSKERPMFKFEDNKEREPEEAKSPVKQKKCLRQSSDTQSFLDMPRFSPKEFEITVTSEEGATTSADFQTKPKTKNLRNLTIDLTKRDSELEKELLEFEKLYTDAEEKKVKTPTLKVKATSLDSSETVNLSLPQKKTLEVPQNSISVPNTPKRQLKRILAQKSLKHDPCGAKLGYNSIQSNAEQRRFFMKVQDSGIYLRENHASLMLYQPGTSRMGSRTMGSFDENMTDFTENPPEINISGSDNRYHLDSGQTLGSNLLNYKQNLSVSSTNLKTLPEGVPSDDFEPSVEDEKVIKKLHRRNSNQSLMLSTHSLQGSNCSLNSSGASCHNLATVRTSLSNFSLNSDRQKKLSLERRDSNASLINTDHLTPTTRVICSSNTNLSGEVSKNCLLQRRGSNNSLTLNIYSSNNLSRHSSNSSLNKDAKPGQKKGLLERRSSNTSLTLNINTSNPQLSVNRGLSVSNYNLNGSTCNLSRYNSNHSIDNPTTEPRKGILERRSSNTSLTLNIQAQEPRDLEIDEALLEPNLKDLPHRDKHRKSLSTENLIPKSYKHRTRRSTEKGVGFGSHDNLWSTCYTEADYPQNLTYVCGDQDNEIIYAFGRQDDPNFQQGFVRNITTKPLSPQSTSEDFRLYLANMQHLQNASSVLSRKQLRDLNEVFQNGYSKVKCHNTIEGQHCCSGRVEDMSKENPQMVIPEPVISQPCSEYQKMLLRNLHQEFWDMPTNFQEKPIVSGSHPKNRYKTILPNEHSRFILRNEAGASEGYINANFIKGHEYTKNTYIATQGPLQNTTYDFWLMVHQNTLDYKSRRPPDPGPVPPNYGVQKVVMLTNFIENNRQKCEKYFPLEINEEVEVRNPESEEDNKFVIKNCGMIKKCGYTIRKLDVKFIKSVSYMCASDTGQTNGDTVECARGPSLTRDASIDIDHLPDGGETRTDDSYDQSASVSQSVLSSCESSDVTVYHYWFHNWADHKCPKDVNALLTLSLDVLKNNAYDFQKATDACDTLCKCESPKSESKFLFPPLEGVVPCDVKYEVSTPLDLSVETLSPPTIVHCSAGIGRTGCLIAILNGIKQLTNEQKVDVLGIVCNMRLNRGGMVQNSEQYELIHKVLCLYEQACLPEL</sequence>
<feature type="region of interest" description="Disordered" evidence="7">
    <location>
        <begin position="1485"/>
        <end position="1506"/>
    </location>
</feature>
<feature type="region of interest" description="Disordered" evidence="7">
    <location>
        <begin position="198"/>
        <end position="217"/>
    </location>
</feature>
<dbReference type="InterPro" id="IPR016130">
    <property type="entry name" value="Tyr_Pase_AS"/>
</dbReference>
<feature type="region of interest" description="Disordered" evidence="7">
    <location>
        <begin position="422"/>
        <end position="442"/>
    </location>
</feature>
<dbReference type="PROSITE" id="PS50055">
    <property type="entry name" value="TYR_PHOSPHATASE_PTP"/>
    <property type="match status" value="1"/>
</dbReference>
<feature type="compositionally biased region" description="Basic and acidic residues" evidence="7">
    <location>
        <begin position="240"/>
        <end position="252"/>
    </location>
</feature>
<feature type="active site" description="Phosphocysteine intermediate" evidence="5">
    <location>
        <position position="1618"/>
    </location>
</feature>
<proteinExistence type="predicted"/>
<dbReference type="SMART" id="SM00194">
    <property type="entry name" value="PTPc"/>
    <property type="match status" value="1"/>
</dbReference>
<keyword evidence="11" id="KW-1185">Reference proteome</keyword>
<dbReference type="GO" id="GO:0019901">
    <property type="term" value="F:protein kinase binding"/>
    <property type="evidence" value="ECO:0007669"/>
    <property type="project" value="TreeGrafter"/>
</dbReference>
<feature type="region of interest" description="Disordered" evidence="7">
    <location>
        <begin position="1098"/>
        <end position="1130"/>
    </location>
</feature>
<feature type="region of interest" description="Disordered" evidence="7">
    <location>
        <begin position="132"/>
        <end position="152"/>
    </location>
</feature>
<evidence type="ECO:0000259" key="8">
    <source>
        <dbReference type="PROSITE" id="PS50055"/>
    </source>
</evidence>
<dbReference type="PROSITE" id="PS50056">
    <property type="entry name" value="TYR_PHOSPHATASE_2"/>
    <property type="match status" value="1"/>
</dbReference>
<feature type="compositionally biased region" description="Low complexity" evidence="7">
    <location>
        <begin position="981"/>
        <end position="991"/>
    </location>
</feature>
<feature type="binding site" evidence="6">
    <location>
        <position position="1662"/>
    </location>
    <ligand>
        <name>substrate</name>
    </ligand>
</feature>
<feature type="compositionally biased region" description="Basic and acidic residues" evidence="7">
    <location>
        <begin position="565"/>
        <end position="595"/>
    </location>
</feature>
<feature type="binding site" evidence="6">
    <location>
        <begin position="1618"/>
        <end position="1624"/>
    </location>
    <ligand>
        <name>substrate</name>
    </ligand>
</feature>
<feature type="region of interest" description="Disordered" evidence="7">
    <location>
        <begin position="240"/>
        <end position="264"/>
    </location>
</feature>
<evidence type="ECO:0000313" key="11">
    <source>
        <dbReference type="Proteomes" id="UP000791440"/>
    </source>
</evidence>
<dbReference type="Pfam" id="PF00102">
    <property type="entry name" value="Y_phosphatase"/>
    <property type="match status" value="3"/>
</dbReference>
<feature type="binding site" evidence="6">
    <location>
        <position position="1535"/>
    </location>
    <ligand>
        <name>substrate</name>
    </ligand>
</feature>
<dbReference type="GO" id="GO:0004725">
    <property type="term" value="F:protein tyrosine phosphatase activity"/>
    <property type="evidence" value="ECO:0007669"/>
    <property type="project" value="UniProtKB-EC"/>
</dbReference>
<name>A0A922CF53_MANSE</name>